<keyword evidence="9" id="KW-1185">Reference proteome</keyword>
<dbReference type="InterPro" id="IPR052156">
    <property type="entry name" value="BCAA_Transport_ATP-bd_LivF"/>
</dbReference>
<dbReference type="GO" id="GO:0016887">
    <property type="term" value="F:ATP hydrolysis activity"/>
    <property type="evidence" value="ECO:0007669"/>
    <property type="project" value="InterPro"/>
</dbReference>
<dbReference type="InterPro" id="IPR017871">
    <property type="entry name" value="ABC_transporter-like_CS"/>
</dbReference>
<dbReference type="PANTHER" id="PTHR43820:SF4">
    <property type="entry name" value="HIGH-AFFINITY BRANCHED-CHAIN AMINO ACID TRANSPORT ATP-BINDING PROTEIN LIVF"/>
    <property type="match status" value="1"/>
</dbReference>
<evidence type="ECO:0000256" key="3">
    <source>
        <dbReference type="ARBA" id="ARBA00022741"/>
    </source>
</evidence>
<keyword evidence="3" id="KW-0547">Nucleotide-binding</keyword>
<dbReference type="GO" id="GO:0015658">
    <property type="term" value="F:branched-chain amino acid transmembrane transporter activity"/>
    <property type="evidence" value="ECO:0007669"/>
    <property type="project" value="TreeGrafter"/>
</dbReference>
<dbReference type="GO" id="GO:0005524">
    <property type="term" value="F:ATP binding"/>
    <property type="evidence" value="ECO:0007669"/>
    <property type="project" value="UniProtKB-KW"/>
</dbReference>
<sequence length="254" mass="26317">MLEIERLSVRYGPVRAVEGLSLTVASDAAVAVLGPNGAGKTSTLRAVSGLVVHGGSVRLDGAELAQRSPRRIAKAGVVHVPEGRRVFGSLSVEENLRVATVAGRGRPARFSIADVYDLLPALAAMRSRGAWALSGGEQQMLAIGRALVASPGVLLLDEPSLGLAPSVADRIYDTFRRLKGAVGLLIVEQVASRVLGIADTVVVMREGRPVGSGPASEFTDPHRLARLMIGVGADDGAPDVPGPDVTEGQRAADV</sequence>
<evidence type="ECO:0000313" key="9">
    <source>
        <dbReference type="Proteomes" id="UP000323505"/>
    </source>
</evidence>
<comment type="similarity">
    <text evidence="1">Belongs to the ABC transporter superfamily.</text>
</comment>
<name>A0A5D3F8A3_9ACTN</name>
<keyword evidence="4 8" id="KW-0067">ATP-binding</keyword>
<keyword evidence="2" id="KW-0813">Transport</keyword>
<dbReference type="PROSITE" id="PS50893">
    <property type="entry name" value="ABC_TRANSPORTER_2"/>
    <property type="match status" value="1"/>
</dbReference>
<comment type="caution">
    <text evidence="8">The sequence shown here is derived from an EMBL/GenBank/DDBJ whole genome shotgun (WGS) entry which is preliminary data.</text>
</comment>
<evidence type="ECO:0000256" key="2">
    <source>
        <dbReference type="ARBA" id="ARBA00022448"/>
    </source>
</evidence>
<feature type="compositionally biased region" description="Low complexity" evidence="6">
    <location>
        <begin position="234"/>
        <end position="245"/>
    </location>
</feature>
<accession>A0A5D3F8A3</accession>
<dbReference type="EMBL" id="VSRQ01000008">
    <property type="protein sequence ID" value="TYK44423.1"/>
    <property type="molecule type" value="Genomic_DNA"/>
</dbReference>
<dbReference type="RefSeq" id="WP_148766493.1">
    <property type="nucleotide sequence ID" value="NZ_VSRQ01000008.1"/>
</dbReference>
<gene>
    <name evidence="8" type="ORF">FXF68_33665</name>
</gene>
<proteinExistence type="inferred from homology"/>
<feature type="region of interest" description="Disordered" evidence="6">
    <location>
        <begin position="234"/>
        <end position="254"/>
    </location>
</feature>
<dbReference type="SUPFAM" id="SSF52540">
    <property type="entry name" value="P-loop containing nucleoside triphosphate hydrolases"/>
    <property type="match status" value="1"/>
</dbReference>
<dbReference type="InterPro" id="IPR003593">
    <property type="entry name" value="AAA+_ATPase"/>
</dbReference>
<dbReference type="SMART" id="SM00382">
    <property type="entry name" value="AAA"/>
    <property type="match status" value="1"/>
</dbReference>
<protein>
    <submittedName>
        <fullName evidence="8">ABC transporter ATP-binding protein</fullName>
    </submittedName>
</protein>
<organism evidence="8 9">
    <name type="scientific">Actinomadura decatromicini</name>
    <dbReference type="NCBI Taxonomy" id="2604572"/>
    <lineage>
        <taxon>Bacteria</taxon>
        <taxon>Bacillati</taxon>
        <taxon>Actinomycetota</taxon>
        <taxon>Actinomycetes</taxon>
        <taxon>Streptosporangiales</taxon>
        <taxon>Thermomonosporaceae</taxon>
        <taxon>Actinomadura</taxon>
    </lineage>
</organism>
<dbReference type="PANTHER" id="PTHR43820">
    <property type="entry name" value="HIGH-AFFINITY BRANCHED-CHAIN AMINO ACID TRANSPORT ATP-BINDING PROTEIN LIVF"/>
    <property type="match status" value="1"/>
</dbReference>
<dbReference type="AlphaFoldDB" id="A0A5D3F8A3"/>
<keyword evidence="5" id="KW-0029">Amino-acid transport</keyword>
<dbReference type="PROSITE" id="PS00211">
    <property type="entry name" value="ABC_TRANSPORTER_1"/>
    <property type="match status" value="1"/>
</dbReference>
<evidence type="ECO:0000256" key="6">
    <source>
        <dbReference type="SAM" id="MobiDB-lite"/>
    </source>
</evidence>
<feature type="domain" description="ABC transporter" evidence="7">
    <location>
        <begin position="2"/>
        <end position="231"/>
    </location>
</feature>
<dbReference type="Gene3D" id="3.40.50.300">
    <property type="entry name" value="P-loop containing nucleotide triphosphate hydrolases"/>
    <property type="match status" value="1"/>
</dbReference>
<reference evidence="8 9" key="1">
    <citation type="submission" date="2019-08" db="EMBL/GenBank/DDBJ databases">
        <title>Actinomadura sp. nov. CYP1-5 isolated from mountain soil.</title>
        <authorList>
            <person name="Songsumanus A."/>
            <person name="Kuncharoen N."/>
            <person name="Kudo T."/>
            <person name="Yuki M."/>
            <person name="Igarashi Y."/>
            <person name="Tanasupawat S."/>
        </authorList>
    </citation>
    <scope>NUCLEOTIDE SEQUENCE [LARGE SCALE GENOMIC DNA]</scope>
    <source>
        <strain evidence="8 9">CYP1-5</strain>
    </source>
</reference>
<evidence type="ECO:0000256" key="1">
    <source>
        <dbReference type="ARBA" id="ARBA00005417"/>
    </source>
</evidence>
<dbReference type="Pfam" id="PF00005">
    <property type="entry name" value="ABC_tran"/>
    <property type="match status" value="1"/>
</dbReference>
<dbReference type="GO" id="GO:0015807">
    <property type="term" value="P:L-amino acid transport"/>
    <property type="evidence" value="ECO:0007669"/>
    <property type="project" value="TreeGrafter"/>
</dbReference>
<evidence type="ECO:0000256" key="4">
    <source>
        <dbReference type="ARBA" id="ARBA00022840"/>
    </source>
</evidence>
<dbReference type="Proteomes" id="UP000323505">
    <property type="component" value="Unassembled WGS sequence"/>
</dbReference>
<evidence type="ECO:0000313" key="8">
    <source>
        <dbReference type="EMBL" id="TYK44423.1"/>
    </source>
</evidence>
<dbReference type="InterPro" id="IPR003439">
    <property type="entry name" value="ABC_transporter-like_ATP-bd"/>
</dbReference>
<evidence type="ECO:0000256" key="5">
    <source>
        <dbReference type="ARBA" id="ARBA00022970"/>
    </source>
</evidence>
<dbReference type="CDD" id="cd03224">
    <property type="entry name" value="ABC_TM1139_LivF_branched"/>
    <property type="match status" value="1"/>
</dbReference>
<evidence type="ECO:0000259" key="7">
    <source>
        <dbReference type="PROSITE" id="PS50893"/>
    </source>
</evidence>
<dbReference type="InterPro" id="IPR027417">
    <property type="entry name" value="P-loop_NTPase"/>
</dbReference>